<proteinExistence type="predicted"/>
<evidence type="ECO:0000313" key="4">
    <source>
        <dbReference type="EMBL" id="PRQ47891.1"/>
    </source>
</evidence>
<dbReference type="AlphaFoldDB" id="A0A2P6RNC3"/>
<dbReference type="EMBL" id="PDCK01000040">
    <property type="protein sequence ID" value="PRQ47891.1"/>
    <property type="molecule type" value="Genomic_DNA"/>
</dbReference>
<evidence type="ECO:0000256" key="1">
    <source>
        <dbReference type="ARBA" id="ARBA00004236"/>
    </source>
</evidence>
<protein>
    <submittedName>
        <fullName evidence="4">Putative transferase, protein kinase RLK-Pelle-RLCK-VIIa-2 family</fullName>
        <ecNumber evidence="4">2.7.-.-</ecNumber>
    </submittedName>
</protein>
<accession>A0A2P6RNC3</accession>
<keyword evidence="2" id="KW-1003">Cell membrane</keyword>
<sequence length="123" mass="13555">MRTGHLSVKSDVYSFGVVLLEILTGLTSNDFSSPEGQIALVDWAIPLLSDETKLQIMDTRIDGQYSSQEALQTAQLTLKCLERDPESRPSMKEVVDELACIQAMKENPNQSELKPTPSPSSSQ</sequence>
<dbReference type="InterPro" id="IPR011009">
    <property type="entry name" value="Kinase-like_dom_sf"/>
</dbReference>
<keyword evidence="5" id="KW-1185">Reference proteome</keyword>
<keyword evidence="4" id="KW-0418">Kinase</keyword>
<comment type="subcellular location">
    <subcellularLocation>
        <location evidence="1">Cell membrane</location>
    </subcellularLocation>
</comment>
<dbReference type="Pfam" id="PF07714">
    <property type="entry name" value="PK_Tyr_Ser-Thr"/>
    <property type="match status" value="1"/>
</dbReference>
<keyword evidence="2" id="KW-0472">Membrane</keyword>
<evidence type="ECO:0000256" key="2">
    <source>
        <dbReference type="ARBA" id="ARBA00022475"/>
    </source>
</evidence>
<comment type="caution">
    <text evidence="4">The sequence shown here is derived from an EMBL/GenBank/DDBJ whole genome shotgun (WGS) entry which is preliminary data.</text>
</comment>
<dbReference type="EC" id="2.7.-.-" evidence="4"/>
<dbReference type="PROSITE" id="PS50011">
    <property type="entry name" value="PROTEIN_KINASE_DOM"/>
    <property type="match status" value="1"/>
</dbReference>
<dbReference type="Gramene" id="PRQ47891">
    <property type="protein sequence ID" value="PRQ47891"/>
    <property type="gene ID" value="RchiOBHm_Chr2g0104651"/>
</dbReference>
<dbReference type="PANTHER" id="PTHR45621">
    <property type="entry name" value="OS01G0588500 PROTEIN-RELATED"/>
    <property type="match status" value="1"/>
</dbReference>
<dbReference type="GO" id="GO:0005886">
    <property type="term" value="C:plasma membrane"/>
    <property type="evidence" value="ECO:0007669"/>
    <property type="project" value="UniProtKB-SubCell"/>
</dbReference>
<dbReference type="GO" id="GO:0004672">
    <property type="term" value="F:protein kinase activity"/>
    <property type="evidence" value="ECO:0007669"/>
    <property type="project" value="InterPro"/>
</dbReference>
<dbReference type="InterPro" id="IPR000719">
    <property type="entry name" value="Prot_kinase_dom"/>
</dbReference>
<reference evidence="4 5" key="1">
    <citation type="journal article" date="2018" name="Nat. Genet.">
        <title>The Rosa genome provides new insights in the design of modern roses.</title>
        <authorList>
            <person name="Bendahmane M."/>
        </authorList>
    </citation>
    <scope>NUCLEOTIDE SEQUENCE [LARGE SCALE GENOMIC DNA]</scope>
    <source>
        <strain evidence="5">cv. Old Blush</strain>
    </source>
</reference>
<dbReference type="GO" id="GO:0005524">
    <property type="term" value="F:ATP binding"/>
    <property type="evidence" value="ECO:0007669"/>
    <property type="project" value="InterPro"/>
</dbReference>
<dbReference type="InterPro" id="IPR001245">
    <property type="entry name" value="Ser-Thr/Tyr_kinase_cat_dom"/>
</dbReference>
<organism evidence="4 5">
    <name type="scientific">Rosa chinensis</name>
    <name type="common">China rose</name>
    <dbReference type="NCBI Taxonomy" id="74649"/>
    <lineage>
        <taxon>Eukaryota</taxon>
        <taxon>Viridiplantae</taxon>
        <taxon>Streptophyta</taxon>
        <taxon>Embryophyta</taxon>
        <taxon>Tracheophyta</taxon>
        <taxon>Spermatophyta</taxon>
        <taxon>Magnoliopsida</taxon>
        <taxon>eudicotyledons</taxon>
        <taxon>Gunneridae</taxon>
        <taxon>Pentapetalae</taxon>
        <taxon>rosids</taxon>
        <taxon>fabids</taxon>
        <taxon>Rosales</taxon>
        <taxon>Rosaceae</taxon>
        <taxon>Rosoideae</taxon>
        <taxon>Rosoideae incertae sedis</taxon>
        <taxon>Rosa</taxon>
    </lineage>
</organism>
<dbReference type="Gene3D" id="1.10.510.10">
    <property type="entry name" value="Transferase(Phosphotransferase) domain 1"/>
    <property type="match status" value="1"/>
</dbReference>
<gene>
    <name evidence="4" type="ORF">RchiOBHm_Chr2g0104651</name>
</gene>
<evidence type="ECO:0000259" key="3">
    <source>
        <dbReference type="PROSITE" id="PS50011"/>
    </source>
</evidence>
<evidence type="ECO:0000313" key="5">
    <source>
        <dbReference type="Proteomes" id="UP000238479"/>
    </source>
</evidence>
<dbReference type="Proteomes" id="UP000238479">
    <property type="component" value="Chromosome 2"/>
</dbReference>
<feature type="domain" description="Protein kinase" evidence="3">
    <location>
        <begin position="1"/>
        <end position="101"/>
    </location>
</feature>
<name>A0A2P6RNC3_ROSCH</name>
<dbReference type="SUPFAM" id="SSF56112">
    <property type="entry name" value="Protein kinase-like (PK-like)"/>
    <property type="match status" value="1"/>
</dbReference>
<keyword evidence="4" id="KW-0808">Transferase</keyword>
<dbReference type="InterPro" id="IPR050823">
    <property type="entry name" value="Plant_Ser_Thr_Prot_Kinase"/>
</dbReference>
<dbReference type="OMA" id="CIREAKF"/>